<comment type="subunit">
    <text evidence="1">Homodimer.</text>
</comment>
<feature type="compositionally biased region" description="Gly residues" evidence="2">
    <location>
        <begin position="174"/>
        <end position="185"/>
    </location>
</feature>
<dbReference type="EMBL" id="RWGY01000013">
    <property type="protein sequence ID" value="TVU25802.1"/>
    <property type="molecule type" value="Genomic_DNA"/>
</dbReference>
<comment type="caution">
    <text evidence="3">The sequence shown here is derived from an EMBL/GenBank/DDBJ whole genome shotgun (WGS) entry which is preliminary data.</text>
</comment>
<evidence type="ECO:0000313" key="4">
    <source>
        <dbReference type="Proteomes" id="UP000324897"/>
    </source>
</evidence>
<evidence type="ECO:0000313" key="3">
    <source>
        <dbReference type="EMBL" id="TVU25802.1"/>
    </source>
</evidence>
<dbReference type="Gramene" id="TVU25802">
    <property type="protein sequence ID" value="TVU25802"/>
    <property type="gene ID" value="EJB05_28312"/>
</dbReference>
<gene>
    <name evidence="3" type="ORF">EJB05_28312</name>
</gene>
<dbReference type="InterPro" id="IPR004265">
    <property type="entry name" value="Dirigent"/>
</dbReference>
<comment type="subcellular location">
    <subcellularLocation>
        <location evidence="1">Secreted</location>
        <location evidence="1">Extracellular space</location>
        <location evidence="1">Apoplast</location>
    </subcellularLocation>
</comment>
<reference evidence="3 4" key="1">
    <citation type="journal article" date="2019" name="Sci. Rep.">
        <title>A high-quality genome of Eragrostis curvula grass provides insights into Poaceae evolution and supports new strategies to enhance forage quality.</title>
        <authorList>
            <person name="Carballo J."/>
            <person name="Santos B.A.C.M."/>
            <person name="Zappacosta D."/>
            <person name="Garbus I."/>
            <person name="Selva J.P."/>
            <person name="Gallo C.A."/>
            <person name="Diaz A."/>
            <person name="Albertini E."/>
            <person name="Caccamo M."/>
            <person name="Echenique V."/>
        </authorList>
    </citation>
    <scope>NUCLEOTIDE SEQUENCE [LARGE SCALE GENOMIC DNA]</scope>
    <source>
        <strain evidence="4">cv. Victoria</strain>
        <tissue evidence="3">Leaf</tissue>
    </source>
</reference>
<evidence type="ECO:0000256" key="2">
    <source>
        <dbReference type="SAM" id="MobiDB-lite"/>
    </source>
</evidence>
<comment type="similarity">
    <text evidence="1">Belongs to the plant dirigent protein family.</text>
</comment>
<name>A0A5J9UPV7_9POAL</name>
<dbReference type="Pfam" id="PF03018">
    <property type="entry name" value="Dirigent"/>
    <property type="match status" value="1"/>
</dbReference>
<dbReference type="AlphaFoldDB" id="A0A5J9UPV7"/>
<organism evidence="3 4">
    <name type="scientific">Eragrostis curvula</name>
    <name type="common">weeping love grass</name>
    <dbReference type="NCBI Taxonomy" id="38414"/>
    <lineage>
        <taxon>Eukaryota</taxon>
        <taxon>Viridiplantae</taxon>
        <taxon>Streptophyta</taxon>
        <taxon>Embryophyta</taxon>
        <taxon>Tracheophyta</taxon>
        <taxon>Spermatophyta</taxon>
        <taxon>Magnoliopsida</taxon>
        <taxon>Liliopsida</taxon>
        <taxon>Poales</taxon>
        <taxon>Poaceae</taxon>
        <taxon>PACMAD clade</taxon>
        <taxon>Chloridoideae</taxon>
        <taxon>Eragrostideae</taxon>
        <taxon>Eragrostidinae</taxon>
        <taxon>Eragrostis</taxon>
    </lineage>
</organism>
<dbReference type="GO" id="GO:0048046">
    <property type="term" value="C:apoplast"/>
    <property type="evidence" value="ECO:0007669"/>
    <property type="project" value="UniProtKB-SubCell"/>
</dbReference>
<keyword evidence="1" id="KW-0052">Apoplast</keyword>
<comment type="function">
    <text evidence="1">Dirigent proteins impart stereoselectivity on the phenoxy radical-coupling reaction, yielding optically active lignans from two molecules of coniferyl alcohol in the biosynthesis of lignans, flavonolignans, and alkaloids and thus plays a central role in plant secondary metabolism.</text>
</comment>
<proteinExistence type="inferred from homology"/>
<feature type="non-terminal residue" evidence="3">
    <location>
        <position position="1"/>
    </location>
</feature>
<sequence length="287" mass="29338">MGGRTQRLTVSLGSDIFIDNEVYVHAHLYVDGGGGGGREQGAVEQVVGDGEQVLGDVAGAAFDGGGVLRRGWTRAGELGQRWWMGRWPGAGSRAAPVAGHASAGEEGRRCRGRPASVSGEPVEEGGRRSRAAAAEEGRRRGAPSAAAGAVAGRRRGGRGGGRGGAGRRRRSAGRGAGRSGGGGVARAGARAGRRGGGGGSWGWRSGGGGGACSSDAFAGSTLQVMGFVPTDGDWSIMGGTGKLTLARGIISHKVIRDAPGDRLYEVYIHVYYSAMGRKTNRKKKIEK</sequence>
<keyword evidence="1" id="KW-0964">Secreted</keyword>
<accession>A0A5J9UPV7</accession>
<protein>
    <recommendedName>
        <fullName evidence="1">Dirigent protein</fullName>
    </recommendedName>
</protein>
<dbReference type="Proteomes" id="UP000324897">
    <property type="component" value="Chromosome 2"/>
</dbReference>
<feature type="compositionally biased region" description="Low complexity" evidence="2">
    <location>
        <begin position="142"/>
        <end position="151"/>
    </location>
</feature>
<keyword evidence="4" id="KW-1185">Reference proteome</keyword>
<feature type="compositionally biased region" description="Gly residues" evidence="2">
    <location>
        <begin position="194"/>
        <end position="203"/>
    </location>
</feature>
<evidence type="ECO:0000256" key="1">
    <source>
        <dbReference type="RuleBase" id="RU363099"/>
    </source>
</evidence>
<feature type="region of interest" description="Disordered" evidence="2">
    <location>
        <begin position="91"/>
        <end position="203"/>
    </location>
</feature>